<reference evidence="1 2" key="1">
    <citation type="submission" date="2019-04" db="EMBL/GenBank/DDBJ databases">
        <title>Sphingomonas psychrotolerans sp. nov., isolated from soil in the Tianshan Mountains, Xinjiang, China.</title>
        <authorList>
            <person name="Luo Y."/>
            <person name="Sheng H."/>
        </authorList>
    </citation>
    <scope>NUCLEOTIDE SEQUENCE [LARGE SCALE GENOMIC DNA]</scope>
    <source>
        <strain evidence="1 2">KIS18-15</strain>
    </source>
</reference>
<sequence>MILALGLVLLGMQDAPGEEIVITGKARPLQISVQLDGKRRVRACAIAQSSGDDSFDRLTCETVAACSREEDRSLKAVKACTQTRMTAVLNDQFSGNDGNP</sequence>
<dbReference type="EMBL" id="SRXU01000011">
    <property type="protein sequence ID" value="TGX37928.1"/>
    <property type="molecule type" value="Genomic_DNA"/>
</dbReference>
<organism evidence="1 2">
    <name type="scientific">Sphingomonas naasensis</name>
    <dbReference type="NCBI Taxonomy" id="1344951"/>
    <lineage>
        <taxon>Bacteria</taxon>
        <taxon>Pseudomonadati</taxon>
        <taxon>Pseudomonadota</taxon>
        <taxon>Alphaproteobacteria</taxon>
        <taxon>Sphingomonadales</taxon>
        <taxon>Sphingomonadaceae</taxon>
        <taxon>Sphingomonas</taxon>
    </lineage>
</organism>
<protein>
    <submittedName>
        <fullName evidence="1">Uncharacterized protein</fullName>
    </submittedName>
</protein>
<accession>A0A4S1W5P4</accession>
<proteinExistence type="predicted"/>
<dbReference type="Proteomes" id="UP000309848">
    <property type="component" value="Unassembled WGS sequence"/>
</dbReference>
<evidence type="ECO:0000313" key="1">
    <source>
        <dbReference type="EMBL" id="TGX37928.1"/>
    </source>
</evidence>
<evidence type="ECO:0000313" key="2">
    <source>
        <dbReference type="Proteomes" id="UP000309848"/>
    </source>
</evidence>
<dbReference type="RefSeq" id="WP_135987268.1">
    <property type="nucleotide sequence ID" value="NZ_JAASQM010000001.1"/>
</dbReference>
<dbReference type="AlphaFoldDB" id="A0A4S1W5P4"/>
<keyword evidence="2" id="KW-1185">Reference proteome</keyword>
<gene>
    <name evidence="1" type="ORF">E5A74_19345</name>
</gene>
<dbReference type="OrthoDB" id="7571195at2"/>
<comment type="caution">
    <text evidence="1">The sequence shown here is derived from an EMBL/GenBank/DDBJ whole genome shotgun (WGS) entry which is preliminary data.</text>
</comment>
<name>A0A4S1W5P4_9SPHN</name>